<gene>
    <name evidence="14" type="ORF">FDK22_15295</name>
</gene>
<evidence type="ECO:0000256" key="2">
    <source>
        <dbReference type="ARBA" id="ARBA00004948"/>
    </source>
</evidence>
<comment type="function">
    <text evidence="1">Responsible for the formation of the pyrimidine heterocycle in the thiamine biosynthesis pathway. Catalyzes the formation of hydroxymethylpyrimidine phosphate (HMP-P) from histidine and pyridoxal phosphate (PLP). The protein uses PLP and the active site histidine to form HMP-P, generating an inactive enzyme. The enzyme can only undergo a single turnover, which suggests it is a suicide enzyme.</text>
</comment>
<evidence type="ECO:0000256" key="9">
    <source>
        <dbReference type="ARBA" id="ARBA00023004"/>
    </source>
</evidence>
<dbReference type="Gene3D" id="3.40.190.10">
    <property type="entry name" value="Periplasmic binding protein-like II"/>
    <property type="match status" value="4"/>
</dbReference>
<keyword evidence="12" id="KW-1133">Transmembrane helix</keyword>
<name>A0A5R8XX25_9BACT</name>
<dbReference type="OrthoDB" id="174578at2"/>
<keyword evidence="6" id="KW-0479">Metal-binding</keyword>
<dbReference type="InterPro" id="IPR001638">
    <property type="entry name" value="Solute-binding_3/MltF_N"/>
</dbReference>
<evidence type="ECO:0000256" key="12">
    <source>
        <dbReference type="SAM" id="Phobius"/>
    </source>
</evidence>
<dbReference type="SUPFAM" id="SSF53850">
    <property type="entry name" value="Periplasmic binding protein-like II"/>
    <property type="match status" value="2"/>
</dbReference>
<comment type="subunit">
    <text evidence="4">Homodimer.</text>
</comment>
<dbReference type="AlphaFoldDB" id="A0A5R8XX25"/>
<keyword evidence="8" id="KW-0784">Thiamine biosynthesis</keyword>
<dbReference type="GO" id="GO:0046872">
    <property type="term" value="F:metal ion binding"/>
    <property type="evidence" value="ECO:0007669"/>
    <property type="project" value="UniProtKB-KW"/>
</dbReference>
<keyword evidence="12" id="KW-0472">Membrane</keyword>
<feature type="transmembrane region" description="Helical" evidence="12">
    <location>
        <begin position="559"/>
        <end position="579"/>
    </location>
</feature>
<dbReference type="CDD" id="cd01007">
    <property type="entry name" value="PBP2_BvgS_HisK_like"/>
    <property type="match status" value="1"/>
</dbReference>
<proteinExistence type="inferred from homology"/>
<dbReference type="Pfam" id="PF00497">
    <property type="entry name" value="SBP_bac_3"/>
    <property type="match status" value="1"/>
</dbReference>
<evidence type="ECO:0000313" key="15">
    <source>
        <dbReference type="Proteomes" id="UP000308901"/>
    </source>
</evidence>
<dbReference type="EMBL" id="VANU01000009">
    <property type="protein sequence ID" value="TLP35221.1"/>
    <property type="molecule type" value="Genomic_DNA"/>
</dbReference>
<keyword evidence="15" id="KW-1185">Reference proteome</keyword>
<keyword evidence="5" id="KW-0808">Transferase</keyword>
<dbReference type="GO" id="GO:0016740">
    <property type="term" value="F:transferase activity"/>
    <property type="evidence" value="ECO:0007669"/>
    <property type="project" value="UniProtKB-KW"/>
</dbReference>
<keyword evidence="9" id="KW-0408">Iron</keyword>
<evidence type="ECO:0000256" key="3">
    <source>
        <dbReference type="ARBA" id="ARBA00009406"/>
    </source>
</evidence>
<evidence type="ECO:0000256" key="6">
    <source>
        <dbReference type="ARBA" id="ARBA00022723"/>
    </source>
</evidence>
<dbReference type="PANTHER" id="PTHR31528:SF1">
    <property type="entry name" value="4-AMINO-5-HYDROXYMETHYL-2-METHYLPYRIMIDINE PHOSPHATE SYNTHASE THI11-RELATED"/>
    <property type="match status" value="1"/>
</dbReference>
<comment type="similarity">
    <text evidence="3">Belongs to the NMT1/THI5 family.</text>
</comment>
<dbReference type="GO" id="GO:0009228">
    <property type="term" value="P:thiamine biosynthetic process"/>
    <property type="evidence" value="ECO:0007669"/>
    <property type="project" value="UniProtKB-KW"/>
</dbReference>
<comment type="caution">
    <text evidence="14">The sequence shown here is derived from an EMBL/GenBank/DDBJ whole genome shotgun (WGS) entry which is preliminary data.</text>
</comment>
<protein>
    <recommendedName>
        <fullName evidence="10">Thiamine pyrimidine synthase</fullName>
    </recommendedName>
</protein>
<evidence type="ECO:0000256" key="4">
    <source>
        <dbReference type="ARBA" id="ARBA00011738"/>
    </source>
</evidence>
<keyword evidence="7" id="KW-0663">Pyridoxal phosphate</keyword>
<evidence type="ECO:0000256" key="5">
    <source>
        <dbReference type="ARBA" id="ARBA00022679"/>
    </source>
</evidence>
<dbReference type="Pfam" id="PF09084">
    <property type="entry name" value="NMT1"/>
    <property type="match status" value="1"/>
</dbReference>
<reference evidence="14 15" key="1">
    <citation type="submission" date="2019-05" db="EMBL/GenBank/DDBJ databases">
        <title>Arcobacter sp. nov., isolated from sea sediment.</title>
        <authorList>
            <person name="Kim W."/>
        </authorList>
    </citation>
    <scope>NUCLEOTIDE SEQUENCE [LARGE SCALE GENOMIC DNA]</scope>
    <source>
        <strain evidence="14 15">CAU 1517</strain>
    </source>
</reference>
<evidence type="ECO:0000256" key="7">
    <source>
        <dbReference type="ARBA" id="ARBA00022898"/>
    </source>
</evidence>
<feature type="domain" description="Solute-binding protein family 3/N-terminal" evidence="13">
    <location>
        <begin position="331"/>
        <end position="550"/>
    </location>
</feature>
<dbReference type="SMART" id="SM00062">
    <property type="entry name" value="PBPb"/>
    <property type="match status" value="1"/>
</dbReference>
<comment type="catalytic activity">
    <reaction evidence="11">
        <text>N(6)-(pyridoxal phosphate)-L-lysyl-[4-amino-5-hydroxymethyl-2-methylpyrimidine phosphate synthase] + L-histidyl-[4-amino-5-hydroxymethyl-2-methylpyrimidine phosphate synthase] + 2 Fe(3+) + 4 H2O = L-lysyl-[4-amino-5-hydroxymethyl-2-methylpyrimidine phosphate synthase] + (2S)-2-amino-5-hydroxy-4-oxopentanoyl-[4-amino-5-hydroxymethyl-2-methylpyrimidine phosphate synthase] + 4-amino-2-methyl-5-(phosphooxymethyl)pyrimidine + 3-oxopropanoate + 2 Fe(2+) + 2 H(+)</text>
        <dbReference type="Rhea" id="RHEA:65756"/>
        <dbReference type="Rhea" id="RHEA-COMP:16892"/>
        <dbReference type="Rhea" id="RHEA-COMP:16893"/>
        <dbReference type="Rhea" id="RHEA-COMP:16894"/>
        <dbReference type="Rhea" id="RHEA-COMP:16895"/>
        <dbReference type="ChEBI" id="CHEBI:15377"/>
        <dbReference type="ChEBI" id="CHEBI:15378"/>
        <dbReference type="ChEBI" id="CHEBI:29033"/>
        <dbReference type="ChEBI" id="CHEBI:29034"/>
        <dbReference type="ChEBI" id="CHEBI:29969"/>
        <dbReference type="ChEBI" id="CHEBI:29979"/>
        <dbReference type="ChEBI" id="CHEBI:33190"/>
        <dbReference type="ChEBI" id="CHEBI:58354"/>
        <dbReference type="ChEBI" id="CHEBI:143915"/>
        <dbReference type="ChEBI" id="CHEBI:157692"/>
    </reaction>
    <physiologicalReaction direction="left-to-right" evidence="11">
        <dbReference type="Rhea" id="RHEA:65757"/>
    </physiologicalReaction>
</comment>
<organism evidence="14 15">
    <name type="scientific">Arcobacter arenosus</name>
    <dbReference type="NCBI Taxonomy" id="2576037"/>
    <lineage>
        <taxon>Bacteria</taxon>
        <taxon>Pseudomonadati</taxon>
        <taxon>Campylobacterota</taxon>
        <taxon>Epsilonproteobacteria</taxon>
        <taxon>Campylobacterales</taxon>
        <taxon>Arcobacteraceae</taxon>
        <taxon>Arcobacter</taxon>
    </lineage>
</organism>
<sequence>MKILKIITILLILMANLYSKTLDKVTIQLDWLHQFQFAGYYIAKEKGFYENENLDVKIKEFDYNINILDDLLNKKIEYAVGKSSLIVDKLEGKDIVFLSAIYQNSPMVLISLKKSNIFSPKDLKNKKIMITTDAKLAASINSMIISQGVSLDNINFQKHSFKLEDLINGKTDAMASYLSNEPFILKEKNIDFVIHNPSDYGFDFYGGIFYTSKTELDQNPLRVKKVYNATLKGWKYAFENIEETAKLIFDKYNTQNKSLESLIYEGQILKKLAKYDEGLLGTFDKKKIEEIKRLYLLLGTTNKSYYLENFIYSPNQILKTKKVDNFLKENPLTLVTNNNYPPFTMMIDNKISGIEIDYWKLINKKLSTNTASTLIVHDIKEAISKIEKNPNHVKYSFSKHDKKSKLLETIPIAQLKIGIATKFNKPYISDLNEIKNKKIAIAKNALYYEQIKKLYPDIDFVKIDDLNKAIKYLNEDKVYAVIAKVPAIAYVISKKDYQKIKISGTVDIDFELKLVVNNGNKKLLKLLNESIALISDEERQEINNKYYSIVYQDQVDYTFILKFIFPLVLIIILLLIYSFRLKREMKKSS</sequence>
<accession>A0A5R8XX25</accession>
<dbReference type="Proteomes" id="UP000308901">
    <property type="component" value="Unassembled WGS sequence"/>
</dbReference>
<comment type="pathway">
    <text evidence="2">Cofactor biosynthesis; thiamine diphosphate biosynthesis.</text>
</comment>
<evidence type="ECO:0000256" key="8">
    <source>
        <dbReference type="ARBA" id="ARBA00022977"/>
    </source>
</evidence>
<evidence type="ECO:0000256" key="11">
    <source>
        <dbReference type="ARBA" id="ARBA00048179"/>
    </source>
</evidence>
<evidence type="ECO:0000313" key="14">
    <source>
        <dbReference type="EMBL" id="TLP35221.1"/>
    </source>
</evidence>
<dbReference type="InterPro" id="IPR027939">
    <property type="entry name" value="NMT1/THI5"/>
</dbReference>
<evidence type="ECO:0000256" key="10">
    <source>
        <dbReference type="ARBA" id="ARBA00033171"/>
    </source>
</evidence>
<dbReference type="PANTHER" id="PTHR31528">
    <property type="entry name" value="4-AMINO-5-HYDROXYMETHYL-2-METHYLPYRIMIDINE PHOSPHATE SYNTHASE THI11-RELATED"/>
    <property type="match status" value="1"/>
</dbReference>
<dbReference type="InterPro" id="IPR015168">
    <property type="entry name" value="SsuA/THI5"/>
</dbReference>
<keyword evidence="12" id="KW-0812">Transmembrane</keyword>
<evidence type="ECO:0000259" key="13">
    <source>
        <dbReference type="SMART" id="SM00062"/>
    </source>
</evidence>
<dbReference type="RefSeq" id="WP_138153860.1">
    <property type="nucleotide sequence ID" value="NZ_VANU01000009.1"/>
</dbReference>
<evidence type="ECO:0000256" key="1">
    <source>
        <dbReference type="ARBA" id="ARBA00003469"/>
    </source>
</evidence>